<dbReference type="GeneID" id="77007621"/>
<reference evidence="6 7" key="1">
    <citation type="submission" date="2014-04" db="EMBL/GenBank/DDBJ databases">
        <authorList>
            <person name="Bishop-Lilly K.A."/>
            <person name="Broomall S.M."/>
            <person name="Chain P.S."/>
            <person name="Chertkov O."/>
            <person name="Coyne S.R."/>
            <person name="Daligault H.E."/>
            <person name="Davenport K.W."/>
            <person name="Erkkila T."/>
            <person name="Frey K.G."/>
            <person name="Gibbons H.S."/>
            <person name="Gu W."/>
            <person name="Jaissle J."/>
            <person name="Johnson S.L."/>
            <person name="Koroleva G.I."/>
            <person name="Ladner J.T."/>
            <person name="Lo C.-C."/>
            <person name="Minogue T.D."/>
            <person name="Munk C."/>
            <person name="Palacios G.F."/>
            <person name="Redden C.L."/>
            <person name="Rosenzweig C.N."/>
            <person name="Scholz M.B."/>
            <person name="Teshima H."/>
            <person name="Xu Y."/>
        </authorList>
    </citation>
    <scope>NUCLEOTIDE SEQUENCE [LARGE SCALE GENOMIC DNA]</scope>
    <source>
        <strain evidence="6 7">8244</strain>
    </source>
</reference>
<name>A0A090ZC28_PAEMA</name>
<evidence type="ECO:0000256" key="5">
    <source>
        <dbReference type="SAM" id="SignalP"/>
    </source>
</evidence>
<feature type="signal peptide" evidence="5">
    <location>
        <begin position="1"/>
        <end position="19"/>
    </location>
</feature>
<dbReference type="OrthoDB" id="2591896at2"/>
<keyword evidence="2 3" id="KW-0040">ANK repeat</keyword>
<dbReference type="SMART" id="SM00248">
    <property type="entry name" value="ANK"/>
    <property type="match status" value="4"/>
</dbReference>
<dbReference type="PANTHER" id="PTHR24198">
    <property type="entry name" value="ANKYRIN REPEAT AND PROTEIN KINASE DOMAIN-CONTAINING PROTEIN"/>
    <property type="match status" value="1"/>
</dbReference>
<dbReference type="PANTHER" id="PTHR24198:SF165">
    <property type="entry name" value="ANKYRIN REPEAT-CONTAINING PROTEIN-RELATED"/>
    <property type="match status" value="1"/>
</dbReference>
<dbReference type="Gene3D" id="1.25.40.20">
    <property type="entry name" value="Ankyrin repeat-containing domain"/>
    <property type="match status" value="2"/>
</dbReference>
<organism evidence="6 7">
    <name type="scientific">Paenibacillus macerans</name>
    <name type="common">Bacillus macerans</name>
    <dbReference type="NCBI Taxonomy" id="44252"/>
    <lineage>
        <taxon>Bacteria</taxon>
        <taxon>Bacillati</taxon>
        <taxon>Bacillota</taxon>
        <taxon>Bacilli</taxon>
        <taxon>Bacillales</taxon>
        <taxon>Paenibacillaceae</taxon>
        <taxon>Paenibacillus</taxon>
    </lineage>
</organism>
<feature type="chain" id="PRO_5038850232" evidence="5">
    <location>
        <begin position="20"/>
        <end position="375"/>
    </location>
</feature>
<dbReference type="HOGENOM" id="CLU_737405_0_0_9"/>
<sequence length="375" mass="39551">MKQLLGAGAALLIAGVLLGACGSRGDMSGNNPQVDKAAAKETATNAASSDTKGAADTKEPSVAQEKCESFYPHGGGASAADIVVDDEGPTVILAAEDGMRTEYGLSGAAMNASVEALMKLKACGVDLNTPDAQGETALLLAVGSKAYASDSQEATKYDVVVDYLLEQKVNVNAKSKAGQTAYTVAYANQDQRNVERLEPYATSEERATAKLYTELGNLTLKEVKRLVEQDHADVNAGFGQHEFPSFFAAVELGRTDVAAYLIQHGADLSLRPGDEGGISVLHYAVSFGNLPLTKLLLEGNYGFDVNEADGLGCPLLSRAVSQSDYEMVSYLIGQGAEVNVTYSDFGEELTILQNVDEDDPNGLKIKQLLIEHGAK</sequence>
<feature type="region of interest" description="Disordered" evidence="4">
    <location>
        <begin position="31"/>
        <end position="64"/>
    </location>
</feature>
<dbReference type="SUPFAM" id="SSF48403">
    <property type="entry name" value="Ankyrin repeat"/>
    <property type="match status" value="1"/>
</dbReference>
<feature type="repeat" description="ANK" evidence="3">
    <location>
        <begin position="276"/>
        <end position="308"/>
    </location>
</feature>
<evidence type="ECO:0000313" key="7">
    <source>
        <dbReference type="Proteomes" id="UP000029278"/>
    </source>
</evidence>
<dbReference type="RefSeq" id="WP_036623547.1">
    <property type="nucleotide sequence ID" value="NZ_JAKOBR010000018.1"/>
</dbReference>
<dbReference type="InterPro" id="IPR036770">
    <property type="entry name" value="Ankyrin_rpt-contain_sf"/>
</dbReference>
<dbReference type="Proteomes" id="UP000029278">
    <property type="component" value="Unassembled WGS sequence"/>
</dbReference>
<evidence type="ECO:0000256" key="3">
    <source>
        <dbReference type="PROSITE-ProRule" id="PRU00023"/>
    </source>
</evidence>
<dbReference type="Pfam" id="PF13637">
    <property type="entry name" value="Ank_4"/>
    <property type="match status" value="1"/>
</dbReference>
<evidence type="ECO:0000256" key="1">
    <source>
        <dbReference type="ARBA" id="ARBA00022737"/>
    </source>
</evidence>
<dbReference type="PROSITE" id="PS51257">
    <property type="entry name" value="PROKAR_LIPOPROTEIN"/>
    <property type="match status" value="1"/>
</dbReference>
<evidence type="ECO:0000256" key="4">
    <source>
        <dbReference type="SAM" id="MobiDB-lite"/>
    </source>
</evidence>
<dbReference type="EMBL" id="JMQA01000029">
    <property type="protein sequence ID" value="KFN08167.1"/>
    <property type="molecule type" value="Genomic_DNA"/>
</dbReference>
<dbReference type="AlphaFoldDB" id="A0A090ZC28"/>
<dbReference type="PROSITE" id="PS50088">
    <property type="entry name" value="ANK_REPEAT"/>
    <property type="match status" value="1"/>
</dbReference>
<protein>
    <submittedName>
        <fullName evidence="6">Ankyrin repeat family protein</fullName>
    </submittedName>
</protein>
<dbReference type="STRING" id="44252.DJ90_1729"/>
<keyword evidence="7" id="KW-1185">Reference proteome</keyword>
<keyword evidence="1" id="KW-0677">Repeat</keyword>
<proteinExistence type="predicted"/>
<evidence type="ECO:0000313" key="6">
    <source>
        <dbReference type="EMBL" id="KFN08167.1"/>
    </source>
</evidence>
<dbReference type="PATRIC" id="fig|44252.3.peg.3332"/>
<accession>A0A090ZC28</accession>
<keyword evidence="5" id="KW-0732">Signal</keyword>
<evidence type="ECO:0000256" key="2">
    <source>
        <dbReference type="ARBA" id="ARBA00023043"/>
    </source>
</evidence>
<gene>
    <name evidence="6" type="ORF">DJ90_1729</name>
</gene>
<dbReference type="InterPro" id="IPR002110">
    <property type="entry name" value="Ankyrin_rpt"/>
</dbReference>
<comment type="caution">
    <text evidence="6">The sequence shown here is derived from an EMBL/GenBank/DDBJ whole genome shotgun (WGS) entry which is preliminary data.</text>
</comment>